<evidence type="ECO:0000256" key="19">
    <source>
        <dbReference type="ARBA" id="ARBA00033291"/>
    </source>
</evidence>
<keyword evidence="13" id="KW-0472">Membrane</keyword>
<dbReference type="GO" id="GO:0046872">
    <property type="term" value="F:metal ion binding"/>
    <property type="evidence" value="ECO:0007669"/>
    <property type="project" value="UniProtKB-KW"/>
</dbReference>
<organism evidence="21">
    <name type="scientific">Bactrocera latifrons</name>
    <name type="common">Malaysian fruit fly</name>
    <name type="synonym">Chaetodacus latifrons</name>
    <dbReference type="NCBI Taxonomy" id="174628"/>
    <lineage>
        <taxon>Eukaryota</taxon>
        <taxon>Metazoa</taxon>
        <taxon>Ecdysozoa</taxon>
        <taxon>Arthropoda</taxon>
        <taxon>Hexapoda</taxon>
        <taxon>Insecta</taxon>
        <taxon>Pterygota</taxon>
        <taxon>Neoptera</taxon>
        <taxon>Endopterygota</taxon>
        <taxon>Diptera</taxon>
        <taxon>Brachycera</taxon>
        <taxon>Muscomorpha</taxon>
        <taxon>Tephritoidea</taxon>
        <taxon>Tephritidae</taxon>
        <taxon>Bactrocera</taxon>
        <taxon>Bactrocera</taxon>
    </lineage>
</organism>
<evidence type="ECO:0000256" key="12">
    <source>
        <dbReference type="ARBA" id="ARBA00023034"/>
    </source>
</evidence>
<keyword evidence="10" id="KW-0735">Signal-anchor</keyword>
<keyword evidence="6 21" id="KW-0328">Glycosyltransferase</keyword>
<evidence type="ECO:0000256" key="4">
    <source>
        <dbReference type="ARBA" id="ARBA00008539"/>
    </source>
</evidence>
<keyword evidence="7 21" id="KW-0808">Transferase</keyword>
<name>A0A0K8U699_BACLA</name>
<evidence type="ECO:0000256" key="6">
    <source>
        <dbReference type="ARBA" id="ARBA00022676"/>
    </source>
</evidence>
<proteinExistence type="inferred from homology"/>
<evidence type="ECO:0000256" key="8">
    <source>
        <dbReference type="ARBA" id="ARBA00022692"/>
    </source>
</evidence>
<evidence type="ECO:0000256" key="1">
    <source>
        <dbReference type="ARBA" id="ARBA00001936"/>
    </source>
</evidence>
<comment type="subcellular location">
    <subcellularLocation>
        <location evidence="2">Golgi apparatus membrane</location>
        <topology evidence="2">Single-pass type II membrane protein</topology>
    </subcellularLocation>
</comment>
<keyword evidence="11" id="KW-1133">Transmembrane helix</keyword>
<dbReference type="Pfam" id="PF13896">
    <property type="entry name" value="Glyco_transf_49"/>
    <property type="match status" value="1"/>
</dbReference>
<dbReference type="UniPathway" id="UPA00378"/>
<evidence type="ECO:0000256" key="2">
    <source>
        <dbReference type="ARBA" id="ARBA00004323"/>
    </source>
</evidence>
<accession>A0A0K8U699</accession>
<comment type="similarity">
    <text evidence="4">Belongs to the glycosyltransferase 49 family.</text>
</comment>
<comment type="catalytic activity">
    <reaction evidence="20">
        <text>3-O-[beta-D-Xyl-(1-&gt;4)-Rib-ol-P-Rib-ol-P-3-beta-D-GalNAc-(1-&gt;3)-beta-D-GlcNAc-(1-&gt;4)-(O-6-P-alpha-D-Man)]-Thr-[protein] + UDP-alpha-D-glucuronate = 3-O-[beta-D-GlcA-(1-&gt;3)-beta-D-Xyl-(1-&gt;4)-Rib-ol-P-Rib-ol-P-3-beta-D-GalNAc-(1-&gt;3)-beta-D-GlcNAc-(1-&gt;4)-(O-6-P-alpha-D-Man)]-Thr-[protein] + UDP + H(+)</text>
        <dbReference type="Rhea" id="RHEA:46860"/>
        <dbReference type="Rhea" id="RHEA-COMP:15023"/>
        <dbReference type="Rhea" id="RHEA-COMP:17482"/>
        <dbReference type="ChEBI" id="CHEBI:15378"/>
        <dbReference type="ChEBI" id="CHEBI:58052"/>
        <dbReference type="ChEBI" id="CHEBI:58223"/>
        <dbReference type="ChEBI" id="CHEBI:142405"/>
        <dbReference type="ChEBI" id="CHEBI:177336"/>
    </reaction>
</comment>
<dbReference type="GO" id="GO:0000139">
    <property type="term" value="C:Golgi membrane"/>
    <property type="evidence" value="ECO:0007669"/>
    <property type="project" value="UniProtKB-SubCell"/>
</dbReference>
<evidence type="ECO:0000256" key="10">
    <source>
        <dbReference type="ARBA" id="ARBA00022968"/>
    </source>
</evidence>
<evidence type="ECO:0000256" key="20">
    <source>
        <dbReference type="ARBA" id="ARBA00047852"/>
    </source>
</evidence>
<keyword evidence="15" id="KW-0464">Manganese</keyword>
<dbReference type="InterPro" id="IPR043189">
    <property type="entry name" value="B4GAT1"/>
</dbReference>
<evidence type="ECO:0000313" key="21">
    <source>
        <dbReference type="EMBL" id="JAI22123.1"/>
    </source>
</evidence>
<dbReference type="OrthoDB" id="6479716at2759"/>
<evidence type="ECO:0000256" key="14">
    <source>
        <dbReference type="ARBA" id="ARBA00023180"/>
    </source>
</evidence>
<evidence type="ECO:0000256" key="13">
    <source>
        <dbReference type="ARBA" id="ARBA00023136"/>
    </source>
</evidence>
<dbReference type="PANTHER" id="PTHR46420:SF1">
    <property type="entry name" value="BETA-1,4-GLUCURONYLTRANSFERASE 1"/>
    <property type="match status" value="1"/>
</dbReference>
<dbReference type="PANTHER" id="PTHR46420">
    <property type="entry name" value="BETA-1,4-GLUCURONYLTRANSFERASE 1"/>
    <property type="match status" value="1"/>
</dbReference>
<evidence type="ECO:0000256" key="16">
    <source>
        <dbReference type="ARBA" id="ARBA00030723"/>
    </source>
</evidence>
<gene>
    <name evidence="21" type="primary">B3GNT1_5</name>
    <name evidence="21" type="ORF">c0_g1_i1</name>
</gene>
<keyword evidence="8" id="KW-0812">Transmembrane</keyword>
<reference evidence="21" key="1">
    <citation type="submission" date="2015-06" db="EMBL/GenBank/DDBJ databases">
        <authorList>
            <person name="Hoefler B.C."/>
            <person name="Straight P.D."/>
        </authorList>
    </citation>
    <scope>NUCLEOTIDE SEQUENCE</scope>
</reference>
<evidence type="ECO:0000256" key="7">
    <source>
        <dbReference type="ARBA" id="ARBA00022679"/>
    </source>
</evidence>
<evidence type="ECO:0000256" key="15">
    <source>
        <dbReference type="ARBA" id="ARBA00023211"/>
    </source>
</evidence>
<keyword evidence="12" id="KW-0333">Golgi apparatus</keyword>
<dbReference type="AlphaFoldDB" id="A0A0K8U699"/>
<dbReference type="EMBL" id="GDHF01030191">
    <property type="protein sequence ID" value="JAI22123.1"/>
    <property type="molecule type" value="Transcribed_RNA"/>
</dbReference>
<dbReference type="GO" id="GO:0015020">
    <property type="term" value="F:glucuronosyltransferase activity"/>
    <property type="evidence" value="ECO:0007669"/>
    <property type="project" value="InterPro"/>
</dbReference>
<keyword evidence="14" id="KW-0325">Glycoprotein</keyword>
<comment type="cofactor">
    <cofactor evidence="1">
        <name>Mn(2+)</name>
        <dbReference type="ChEBI" id="CHEBI:29035"/>
    </cofactor>
</comment>
<evidence type="ECO:0000256" key="3">
    <source>
        <dbReference type="ARBA" id="ARBA00004922"/>
    </source>
</evidence>
<sequence>MRKILRLRRWILFILTIFLTTINLLWTFCLLDTEINSQRINKSFNRNSKPFLAIESVNDATMPPLNQSLLQKMPKHNFRLAFDNISFETGRWDNLRNYKMFDFALIGDKFIKSSHENIVCLATQSSVERLYSLTQVAHQWNGPISTAVYVAGDEEFFILQHFVTYMRLCFSFIRDNVTFHIAVPNNKEPVHGQIPNLFNSFDCQYPEQTLRHLLKIRNPDTIRWRLKNEYPQNHLRNLARKGCQNKYVFLTDIDIIPSTNMVSLLNKFLPSAKCSYRCAYVIPTFEIDNRAKFPASKPELMRLYRKGLARPFHEKVFIYNQYATNFSIWLMNSTNEDERAHISHVVTNFEFLYEPFYVAFDDVPAHDERFIGYGFTRNSQVYEMYISGYTFFVLSPVFTCHWGLQQKKARPVWREQQNNLNRKRFEMFKHEILARYKKYSKIVLHYLELRIYFNLQEDNQEIIGIVEVNWK</sequence>
<evidence type="ECO:0000256" key="5">
    <source>
        <dbReference type="ARBA" id="ARBA00017962"/>
    </source>
</evidence>
<evidence type="ECO:0000256" key="18">
    <source>
        <dbReference type="ARBA" id="ARBA00032181"/>
    </source>
</evidence>
<evidence type="ECO:0000256" key="11">
    <source>
        <dbReference type="ARBA" id="ARBA00022989"/>
    </source>
</evidence>
<dbReference type="GO" id="GO:0035269">
    <property type="term" value="P:protein O-linked glycosylation via mannose"/>
    <property type="evidence" value="ECO:0007669"/>
    <property type="project" value="TreeGrafter"/>
</dbReference>
<evidence type="ECO:0000256" key="9">
    <source>
        <dbReference type="ARBA" id="ARBA00022723"/>
    </source>
</evidence>
<comment type="pathway">
    <text evidence="3">Protein modification; protein glycosylation.</text>
</comment>
<keyword evidence="9" id="KW-0479">Metal-binding</keyword>
<protein>
    <recommendedName>
        <fullName evidence="5">Beta-1,4-glucuronyltransferase 1</fullName>
    </recommendedName>
    <alternativeName>
        <fullName evidence="16">I-beta-1,3-N-acetylglucosaminyltransferase</fullName>
    </alternativeName>
    <alternativeName>
        <fullName evidence="19">N-acetyllactosaminide beta-1,3-N-acetylglucosaminyltransferase</fullName>
    </alternativeName>
    <alternativeName>
        <fullName evidence="17">Poly-N-acetyllactosamine extension enzyme</fullName>
    </alternativeName>
    <alternativeName>
        <fullName evidence="18">UDP-GlcNAc:betaGal beta-1,3-N-acetylglucosaminyltransferase 1</fullName>
    </alternativeName>
</protein>
<evidence type="ECO:0000256" key="17">
    <source>
        <dbReference type="ARBA" id="ARBA00032175"/>
    </source>
</evidence>